<dbReference type="EMBL" id="JBHSSK010000017">
    <property type="protein sequence ID" value="MFC6206939.1"/>
    <property type="molecule type" value="Genomic_DNA"/>
</dbReference>
<reference evidence="2" key="1">
    <citation type="journal article" date="2019" name="Int. J. Syst. Evol. Microbiol.">
        <title>The Global Catalogue of Microorganisms (GCM) 10K type strain sequencing project: providing services to taxonomists for standard genome sequencing and annotation.</title>
        <authorList>
            <consortium name="The Broad Institute Genomics Platform"/>
            <consortium name="The Broad Institute Genome Sequencing Center for Infectious Disease"/>
            <person name="Wu L."/>
            <person name="Ma J."/>
        </authorList>
    </citation>
    <scope>NUCLEOTIDE SEQUENCE [LARGE SCALE GENOMIC DNA]</scope>
    <source>
        <strain evidence="2">CCM 8905</strain>
    </source>
</reference>
<comment type="caution">
    <text evidence="1">The sequence shown here is derived from an EMBL/GenBank/DDBJ whole genome shotgun (WGS) entry which is preliminary data.</text>
</comment>
<dbReference type="RefSeq" id="WP_125694810.1">
    <property type="nucleotide sequence ID" value="NZ_JBHSSK010000017.1"/>
</dbReference>
<dbReference type="InterPro" id="IPR024079">
    <property type="entry name" value="MetalloPept_cat_dom_sf"/>
</dbReference>
<keyword evidence="2" id="KW-1185">Reference proteome</keyword>
<protein>
    <submittedName>
        <fullName evidence="1">Uncharacterized protein</fullName>
    </submittedName>
</protein>
<gene>
    <name evidence="1" type="ORF">ACFP1G_05525</name>
</gene>
<evidence type="ECO:0000313" key="2">
    <source>
        <dbReference type="Proteomes" id="UP001596254"/>
    </source>
</evidence>
<dbReference type="Gene3D" id="3.40.390.10">
    <property type="entry name" value="Collagenase (Catalytic Domain)"/>
    <property type="match status" value="1"/>
</dbReference>
<sequence>MKNTRLIKFVTMLGLGVSLLGIGSVTANASSKPYIGSFSSRKITYHIDSTSKHWKDNWKGAIKLWNDLHVVKLRAAKKASNAEIRLTTKKYIKGGIDFSTRLSGSQGRGGLFYSKIALNRHVFAKFYPTEKQKEQMALRSVGVAIGLDYSDDPTSALALASKPSAQDKANLKLAYKGIK</sequence>
<name>A0ABW1SR07_9LACO</name>
<accession>A0ABW1SR07</accession>
<organism evidence="1 2">
    <name type="scientific">Levilactobacillus tongjiangensis</name>
    <dbReference type="NCBI Taxonomy" id="2486023"/>
    <lineage>
        <taxon>Bacteria</taxon>
        <taxon>Bacillati</taxon>
        <taxon>Bacillota</taxon>
        <taxon>Bacilli</taxon>
        <taxon>Lactobacillales</taxon>
        <taxon>Lactobacillaceae</taxon>
        <taxon>Levilactobacillus</taxon>
    </lineage>
</organism>
<dbReference type="Proteomes" id="UP001596254">
    <property type="component" value="Unassembled WGS sequence"/>
</dbReference>
<proteinExistence type="predicted"/>
<evidence type="ECO:0000313" key="1">
    <source>
        <dbReference type="EMBL" id="MFC6206939.1"/>
    </source>
</evidence>